<name>A0ABQ7ZY81_BRANA</name>
<evidence type="ECO:0000313" key="8">
    <source>
        <dbReference type="EMBL" id="KAH0885163.1"/>
    </source>
</evidence>
<feature type="compositionally biased region" description="Basic and acidic residues" evidence="6">
    <location>
        <begin position="220"/>
        <end position="236"/>
    </location>
</feature>
<feature type="compositionally biased region" description="Basic and acidic residues" evidence="6">
    <location>
        <begin position="107"/>
        <end position="123"/>
    </location>
</feature>
<feature type="compositionally biased region" description="Basic and acidic residues" evidence="6">
    <location>
        <begin position="156"/>
        <end position="171"/>
    </location>
</feature>
<feature type="compositionally biased region" description="Basic and acidic residues" evidence="6">
    <location>
        <begin position="418"/>
        <end position="440"/>
    </location>
</feature>
<feature type="region of interest" description="Disordered" evidence="6">
    <location>
        <begin position="254"/>
        <end position="441"/>
    </location>
</feature>
<dbReference type="Proteomes" id="UP000824890">
    <property type="component" value="Unassembled WGS sequence"/>
</dbReference>
<feature type="region of interest" description="Disordered" evidence="6">
    <location>
        <begin position="215"/>
        <end position="237"/>
    </location>
</feature>
<organism evidence="8 9">
    <name type="scientific">Brassica napus</name>
    <name type="common">Rape</name>
    <dbReference type="NCBI Taxonomy" id="3708"/>
    <lineage>
        <taxon>Eukaryota</taxon>
        <taxon>Viridiplantae</taxon>
        <taxon>Streptophyta</taxon>
        <taxon>Embryophyta</taxon>
        <taxon>Tracheophyta</taxon>
        <taxon>Spermatophyta</taxon>
        <taxon>Magnoliopsida</taxon>
        <taxon>eudicotyledons</taxon>
        <taxon>Gunneridae</taxon>
        <taxon>Pentapetalae</taxon>
        <taxon>rosids</taxon>
        <taxon>malvids</taxon>
        <taxon>Brassicales</taxon>
        <taxon>Brassicaceae</taxon>
        <taxon>Brassiceae</taxon>
        <taxon>Brassica</taxon>
    </lineage>
</organism>
<protein>
    <recommendedName>
        <fullName evidence="7">HMG box domain-containing protein</fullName>
    </recommendedName>
</protein>
<evidence type="ECO:0000256" key="5">
    <source>
        <dbReference type="PROSITE-ProRule" id="PRU00267"/>
    </source>
</evidence>
<dbReference type="Pfam" id="PF00505">
    <property type="entry name" value="HMG_box"/>
    <property type="match status" value="1"/>
</dbReference>
<dbReference type="SMART" id="SM00398">
    <property type="entry name" value="HMG"/>
    <property type="match status" value="1"/>
</dbReference>
<dbReference type="InterPro" id="IPR031061">
    <property type="entry name" value="HMGB_plant"/>
</dbReference>
<keyword evidence="3 5" id="KW-0238">DNA-binding</keyword>
<keyword evidence="4 5" id="KW-0539">Nucleus</keyword>
<evidence type="ECO:0000256" key="3">
    <source>
        <dbReference type="ARBA" id="ARBA00023125"/>
    </source>
</evidence>
<dbReference type="InterPro" id="IPR009071">
    <property type="entry name" value="HMG_box_dom"/>
</dbReference>
<dbReference type="PROSITE" id="PS50118">
    <property type="entry name" value="HMG_BOX_2"/>
    <property type="match status" value="1"/>
</dbReference>
<dbReference type="EMBL" id="JAGKQM010000014">
    <property type="protein sequence ID" value="KAH0885163.1"/>
    <property type="molecule type" value="Genomic_DNA"/>
</dbReference>
<dbReference type="InterPro" id="IPR036910">
    <property type="entry name" value="HMG_box_dom_sf"/>
</dbReference>
<feature type="domain" description="HMG box" evidence="7">
    <location>
        <begin position="441"/>
        <end position="513"/>
    </location>
</feature>
<reference evidence="8 9" key="1">
    <citation type="submission" date="2021-05" db="EMBL/GenBank/DDBJ databases">
        <title>Genome Assembly of Synthetic Allotetraploid Brassica napus Reveals Homoeologous Exchanges between Subgenomes.</title>
        <authorList>
            <person name="Davis J.T."/>
        </authorList>
    </citation>
    <scope>NUCLEOTIDE SEQUENCE [LARGE SCALE GENOMIC DNA]</scope>
    <source>
        <strain evidence="9">cv. Da-Ae</strain>
        <tissue evidence="8">Seedling</tissue>
    </source>
</reference>
<gene>
    <name evidence="8" type="ORF">HID58_061259</name>
</gene>
<feature type="DNA-binding region" description="HMG box" evidence="5">
    <location>
        <begin position="441"/>
        <end position="513"/>
    </location>
</feature>
<comment type="subcellular location">
    <subcellularLocation>
        <location evidence="1">Nucleus</location>
    </subcellularLocation>
</comment>
<feature type="compositionally biased region" description="Basic and acidic residues" evidence="6">
    <location>
        <begin position="481"/>
        <end position="494"/>
    </location>
</feature>
<feature type="compositionally biased region" description="Basic residues" evidence="6">
    <location>
        <begin position="376"/>
        <end position="394"/>
    </location>
</feature>
<feature type="region of interest" description="Disordered" evidence="6">
    <location>
        <begin position="66"/>
        <end position="192"/>
    </location>
</feature>
<comment type="similarity">
    <text evidence="2">Belongs to the HMGB family.</text>
</comment>
<evidence type="ECO:0000313" key="9">
    <source>
        <dbReference type="Proteomes" id="UP000824890"/>
    </source>
</evidence>
<feature type="compositionally biased region" description="Polar residues" evidence="6">
    <location>
        <begin position="94"/>
        <end position="106"/>
    </location>
</feature>
<evidence type="ECO:0000259" key="7">
    <source>
        <dbReference type="PROSITE" id="PS50118"/>
    </source>
</evidence>
<evidence type="ECO:0000256" key="2">
    <source>
        <dbReference type="ARBA" id="ARBA00008774"/>
    </source>
</evidence>
<evidence type="ECO:0000256" key="4">
    <source>
        <dbReference type="ARBA" id="ARBA00023242"/>
    </source>
</evidence>
<feature type="compositionally biased region" description="Basic and acidic residues" evidence="6">
    <location>
        <begin position="317"/>
        <end position="326"/>
    </location>
</feature>
<feature type="compositionally biased region" description="Polar residues" evidence="6">
    <location>
        <begin position="254"/>
        <end position="273"/>
    </location>
</feature>
<feature type="region of interest" description="Disordered" evidence="6">
    <location>
        <begin position="472"/>
        <end position="517"/>
    </location>
</feature>
<accession>A0ABQ7ZY81</accession>
<keyword evidence="9" id="KW-1185">Reference proteome</keyword>
<dbReference type="Gene3D" id="1.10.30.10">
    <property type="entry name" value="High mobility group box domain"/>
    <property type="match status" value="1"/>
</dbReference>
<dbReference type="PANTHER" id="PTHR46261">
    <property type="entry name" value="HIGH MOBILITY GROUP B PROTEIN 4-RELATED"/>
    <property type="match status" value="1"/>
</dbReference>
<evidence type="ECO:0000256" key="6">
    <source>
        <dbReference type="SAM" id="MobiDB-lite"/>
    </source>
</evidence>
<sequence length="517" mass="57305">MTTESLTMKIDSYSQRLGAVSTGDSRNWLDVCNTTVNCLLDTTPIRKDLTSSTSFCTLKAANEGTISGHPSASIRDKTIASSHDPDIPRVRNYPLSTPFQFSASNRNNEKGKSYTNESRESPHRRNYKAQTNSWQERSGREYSIHRQPPAPPSRSFYREVPKHPPMLKDTDSSASKSYPENADRGIPQQNIGDSLPQVSLQEAVGEVRDAMKQYSQCADPTEREAQKEWLRQTEERGEFEEAASLMVRASLTANTANQIDPTANATPERTPASQRLGPSPNSQAKGTDPNPRESNSNPRERLPATQRLGPPPRTHSHRDVDGDERVPAVMRLGQGSSTAGTKNDAIALCATKRKPGRPPGSRLAPEKQTIPASPVPKKRRVSQPKPSPARRKSNAAKTTKRSDARGGTSRAKKGKRKLPAEKLSKLETRKEKKAKKDPYKPKRAPTAFFVFLEDFRKTFKKEIQIVVSAVGKAGGQKWKSMSREEGIDESEKPIPEVNDEDEASEEVTLPLNNAEFI</sequence>
<comment type="caution">
    <text evidence="8">The sequence shown here is derived from an EMBL/GenBank/DDBJ whole genome shotgun (WGS) entry which is preliminary data.</text>
</comment>
<dbReference type="CDD" id="cd22005">
    <property type="entry name" value="HMG-box_AtHMGB1-like"/>
    <property type="match status" value="1"/>
</dbReference>
<evidence type="ECO:0000256" key="1">
    <source>
        <dbReference type="ARBA" id="ARBA00004123"/>
    </source>
</evidence>
<dbReference type="PANTHER" id="PTHR46261:SF1">
    <property type="entry name" value="HIGH MOBILITY GROUP B PROTEIN 1"/>
    <property type="match status" value="1"/>
</dbReference>
<proteinExistence type="inferred from homology"/>
<feature type="compositionally biased region" description="Basic and acidic residues" evidence="6">
    <location>
        <begin position="74"/>
        <end position="89"/>
    </location>
</feature>
<dbReference type="SUPFAM" id="SSF47095">
    <property type="entry name" value="HMG-box"/>
    <property type="match status" value="1"/>
</dbReference>